<dbReference type="RefSeq" id="WP_106567067.1">
    <property type="nucleotide sequence ID" value="NZ_PYGF01000004.1"/>
</dbReference>
<dbReference type="OrthoDB" id="1093717at2"/>
<sequence>MKNVLVPISVRLDNFTEDSITVALLAFNDQVRFYDFSLEKLKIARSILDDNSMVYLEGALKSLKNSFVEESKKKELTFTDNLFSEKYIDYLSKYSRGLIRIGEPKGFAMELNETSFHKAFRSFVGADLGKMSPKADASLRSNMKEVLKNEAFKKVDVLYSVKPSLISGIYAAHKVDFIGVNGSPYAGLAVDFTKDEAEVDKIILTFRSIANGIKEKAKAIGMNEGKYEVYFNDPESSENKKLLDMVRKDRLKGFEMVEFGKVNTVIRNLEKGNYIKFSESKLAVSK</sequence>
<dbReference type="EMBL" id="PYGF01000004">
    <property type="protein sequence ID" value="PSL05029.1"/>
    <property type="molecule type" value="Genomic_DNA"/>
</dbReference>
<reference evidence="1 2" key="1">
    <citation type="submission" date="2018-03" db="EMBL/GenBank/DDBJ databases">
        <title>Genomic Encyclopedia of Archaeal and Bacterial Type Strains, Phase II (KMG-II): from individual species to whole genera.</title>
        <authorList>
            <person name="Goeker M."/>
        </authorList>
    </citation>
    <scope>NUCLEOTIDE SEQUENCE [LARGE SCALE GENOMIC DNA]</scope>
    <source>
        <strain evidence="1 2">DSM 28057</strain>
    </source>
</reference>
<evidence type="ECO:0000313" key="1">
    <source>
        <dbReference type="EMBL" id="PSL05029.1"/>
    </source>
</evidence>
<proteinExistence type="predicted"/>
<comment type="caution">
    <text evidence="1">The sequence shown here is derived from an EMBL/GenBank/DDBJ whole genome shotgun (WGS) entry which is preliminary data.</text>
</comment>
<dbReference type="AlphaFoldDB" id="A0A2P8E6E2"/>
<gene>
    <name evidence="1" type="ORF">CLV48_104204</name>
</gene>
<organism evidence="1 2">
    <name type="scientific">Cecembia rubra</name>
    <dbReference type="NCBI Taxonomy" id="1485585"/>
    <lineage>
        <taxon>Bacteria</taxon>
        <taxon>Pseudomonadati</taxon>
        <taxon>Bacteroidota</taxon>
        <taxon>Cytophagia</taxon>
        <taxon>Cytophagales</taxon>
        <taxon>Cyclobacteriaceae</taxon>
        <taxon>Cecembia</taxon>
    </lineage>
</organism>
<evidence type="ECO:0000313" key="2">
    <source>
        <dbReference type="Proteomes" id="UP000240708"/>
    </source>
</evidence>
<name>A0A2P8E6E2_9BACT</name>
<accession>A0A2P8E6E2</accession>
<keyword evidence="2" id="KW-1185">Reference proteome</keyword>
<protein>
    <submittedName>
        <fullName evidence="1">Uncharacterized protein</fullName>
    </submittedName>
</protein>
<dbReference type="Proteomes" id="UP000240708">
    <property type="component" value="Unassembled WGS sequence"/>
</dbReference>